<evidence type="ECO:0000256" key="5">
    <source>
        <dbReference type="ARBA" id="ARBA00022490"/>
    </source>
</evidence>
<evidence type="ECO:0000256" key="2">
    <source>
        <dbReference type="ARBA" id="ARBA00004435"/>
    </source>
</evidence>
<feature type="region of interest" description="Disordered" evidence="7">
    <location>
        <begin position="186"/>
        <end position="219"/>
    </location>
</feature>
<gene>
    <name evidence="9" type="ORF">JZ751_002132</name>
</gene>
<feature type="domain" description="WW" evidence="8">
    <location>
        <begin position="56"/>
        <end position="89"/>
    </location>
</feature>
<dbReference type="OrthoDB" id="2020426at2759"/>
<comment type="subcellular location">
    <subcellularLocation>
        <location evidence="2">Cell junction</location>
        <location evidence="2">Tight junction</location>
    </subcellularLocation>
    <subcellularLocation>
        <location evidence="3">Cytoplasm</location>
    </subcellularLocation>
    <subcellularLocation>
        <location evidence="1">Nucleus</location>
    </subcellularLocation>
</comment>
<feature type="region of interest" description="Disordered" evidence="7">
    <location>
        <begin position="1"/>
        <end position="39"/>
    </location>
</feature>
<keyword evidence="10" id="KW-1185">Reference proteome</keyword>
<reference evidence="9" key="1">
    <citation type="thesis" date="2021" institute="BYU ScholarsArchive" country="Provo, UT, USA">
        <title>Applications of and Algorithms for Genome Assembly and Genomic Analyses with an Emphasis on Marine Teleosts.</title>
        <authorList>
            <person name="Pickett B.D."/>
        </authorList>
    </citation>
    <scope>NUCLEOTIDE SEQUENCE</scope>
    <source>
        <strain evidence="9">HI-2016</strain>
    </source>
</reference>
<dbReference type="SUPFAM" id="SSF51045">
    <property type="entry name" value="WW domain"/>
    <property type="match status" value="1"/>
</dbReference>
<dbReference type="PROSITE" id="PS01159">
    <property type="entry name" value="WW_DOMAIN_1"/>
    <property type="match status" value="1"/>
</dbReference>
<sequence>MNQTAPASPANVQPQQNIMSPASDPGGGSSTQAPYRAPPGSPLSLYNRSVIFPQGCPLPEGWEQAITSEGEIYYINHKNKTTSWLDPRLDPRYVFEDLLVLSSLAWWAPNSAELSTLEKKSPAPLTEGLFLAVHRPATSNPPQPPLVRPQGRLRIQTDLSLCQRSLFCSPALNLYQTFSVKEVQCEKEKEREKLKKRVRVGERERERERERHKEKKQME</sequence>
<dbReference type="EMBL" id="JAFBMS010000011">
    <property type="protein sequence ID" value="KAG9348397.1"/>
    <property type="molecule type" value="Genomic_DNA"/>
</dbReference>
<dbReference type="GO" id="GO:0035329">
    <property type="term" value="P:hippo signaling"/>
    <property type="evidence" value="ECO:0007669"/>
    <property type="project" value="TreeGrafter"/>
</dbReference>
<keyword evidence="4" id="KW-0796">Tight junction</keyword>
<evidence type="ECO:0000259" key="8">
    <source>
        <dbReference type="PROSITE" id="PS50020"/>
    </source>
</evidence>
<dbReference type="InterPro" id="IPR036020">
    <property type="entry name" value="WW_dom_sf"/>
</dbReference>
<dbReference type="Pfam" id="PF00397">
    <property type="entry name" value="WW"/>
    <property type="match status" value="1"/>
</dbReference>
<dbReference type="Proteomes" id="UP000824540">
    <property type="component" value="Unassembled WGS sequence"/>
</dbReference>
<evidence type="ECO:0000313" key="10">
    <source>
        <dbReference type="Proteomes" id="UP000824540"/>
    </source>
</evidence>
<name>A0A8T2PHV8_9TELE</name>
<protein>
    <recommendedName>
        <fullName evidence="8">WW domain-containing protein</fullName>
    </recommendedName>
</protein>
<evidence type="ECO:0000256" key="6">
    <source>
        <dbReference type="ARBA" id="ARBA00023242"/>
    </source>
</evidence>
<evidence type="ECO:0000256" key="3">
    <source>
        <dbReference type="ARBA" id="ARBA00004496"/>
    </source>
</evidence>
<keyword evidence="5" id="KW-0963">Cytoplasm</keyword>
<dbReference type="PANTHER" id="PTHR17616:SF9">
    <property type="entry name" value="TRANSCRIPTIONAL COACTIVATOR YAP1"/>
    <property type="match status" value="1"/>
</dbReference>
<dbReference type="PROSITE" id="PS50020">
    <property type="entry name" value="WW_DOMAIN_2"/>
    <property type="match status" value="1"/>
</dbReference>
<dbReference type="InterPro" id="IPR051583">
    <property type="entry name" value="YAP1"/>
</dbReference>
<dbReference type="GO" id="GO:0005923">
    <property type="term" value="C:bicellular tight junction"/>
    <property type="evidence" value="ECO:0007669"/>
    <property type="project" value="UniProtKB-SubCell"/>
</dbReference>
<evidence type="ECO:0000313" key="9">
    <source>
        <dbReference type="EMBL" id="KAG9348397.1"/>
    </source>
</evidence>
<evidence type="ECO:0000256" key="1">
    <source>
        <dbReference type="ARBA" id="ARBA00004123"/>
    </source>
</evidence>
<dbReference type="FunFam" id="2.20.70.10:FF:000019">
    <property type="entry name" value="Putative transcriptional coactivator YAP1"/>
    <property type="match status" value="1"/>
</dbReference>
<keyword evidence="6" id="KW-0539">Nucleus</keyword>
<dbReference type="GO" id="GO:0045944">
    <property type="term" value="P:positive regulation of transcription by RNA polymerase II"/>
    <property type="evidence" value="ECO:0007669"/>
    <property type="project" value="TreeGrafter"/>
</dbReference>
<dbReference type="GO" id="GO:0003713">
    <property type="term" value="F:transcription coactivator activity"/>
    <property type="evidence" value="ECO:0007669"/>
    <property type="project" value="TreeGrafter"/>
</dbReference>
<dbReference type="GO" id="GO:0005634">
    <property type="term" value="C:nucleus"/>
    <property type="evidence" value="ECO:0007669"/>
    <property type="project" value="UniProtKB-SubCell"/>
</dbReference>
<dbReference type="Gene3D" id="2.20.70.10">
    <property type="match status" value="1"/>
</dbReference>
<comment type="caution">
    <text evidence="9">The sequence shown here is derived from an EMBL/GenBank/DDBJ whole genome shotgun (WGS) entry which is preliminary data.</text>
</comment>
<evidence type="ECO:0000256" key="4">
    <source>
        <dbReference type="ARBA" id="ARBA00022427"/>
    </source>
</evidence>
<dbReference type="CDD" id="cd00201">
    <property type="entry name" value="WW"/>
    <property type="match status" value="1"/>
</dbReference>
<keyword evidence="4" id="KW-0965">Cell junction</keyword>
<accession>A0A8T2PHV8</accession>
<proteinExistence type="predicted"/>
<dbReference type="InterPro" id="IPR001202">
    <property type="entry name" value="WW_dom"/>
</dbReference>
<dbReference type="PANTHER" id="PTHR17616">
    <property type="entry name" value="YES-ASSOCIATED PROTEIN YAP1 FAMILY MEMBER"/>
    <property type="match status" value="1"/>
</dbReference>
<dbReference type="AlphaFoldDB" id="A0A8T2PHV8"/>
<organism evidence="9 10">
    <name type="scientific">Albula glossodonta</name>
    <name type="common">roundjaw bonefish</name>
    <dbReference type="NCBI Taxonomy" id="121402"/>
    <lineage>
        <taxon>Eukaryota</taxon>
        <taxon>Metazoa</taxon>
        <taxon>Chordata</taxon>
        <taxon>Craniata</taxon>
        <taxon>Vertebrata</taxon>
        <taxon>Euteleostomi</taxon>
        <taxon>Actinopterygii</taxon>
        <taxon>Neopterygii</taxon>
        <taxon>Teleostei</taxon>
        <taxon>Albuliformes</taxon>
        <taxon>Albulidae</taxon>
        <taxon>Albula</taxon>
    </lineage>
</organism>
<dbReference type="GO" id="GO:0005737">
    <property type="term" value="C:cytoplasm"/>
    <property type="evidence" value="ECO:0007669"/>
    <property type="project" value="UniProtKB-SubCell"/>
</dbReference>
<dbReference type="SMART" id="SM00456">
    <property type="entry name" value="WW"/>
    <property type="match status" value="1"/>
</dbReference>
<feature type="compositionally biased region" description="Polar residues" evidence="7">
    <location>
        <begin position="1"/>
        <end position="20"/>
    </location>
</feature>
<evidence type="ECO:0000256" key="7">
    <source>
        <dbReference type="SAM" id="MobiDB-lite"/>
    </source>
</evidence>